<organism evidence="4 5">
    <name type="scientific">Rosenbergiella australiborealis</name>
    <dbReference type="NCBI Taxonomy" id="1544696"/>
    <lineage>
        <taxon>Bacteria</taxon>
        <taxon>Pseudomonadati</taxon>
        <taxon>Pseudomonadota</taxon>
        <taxon>Gammaproteobacteria</taxon>
        <taxon>Enterobacterales</taxon>
        <taxon>Erwiniaceae</taxon>
        <taxon>Rosenbergiella</taxon>
    </lineage>
</organism>
<dbReference type="SUPFAM" id="SSF53474">
    <property type="entry name" value="alpha/beta-Hydrolases"/>
    <property type="match status" value="1"/>
</dbReference>
<comment type="catalytic activity">
    <reaction evidence="2">
        <text>carbamate + 2 H(+) = NH4(+) + CO2</text>
        <dbReference type="Rhea" id="RHEA:15649"/>
        <dbReference type="ChEBI" id="CHEBI:13941"/>
        <dbReference type="ChEBI" id="CHEBI:15378"/>
        <dbReference type="ChEBI" id="CHEBI:16526"/>
        <dbReference type="ChEBI" id="CHEBI:28938"/>
    </reaction>
</comment>
<dbReference type="PANTHER" id="PTHR43433:SF5">
    <property type="entry name" value="AB HYDROLASE-1 DOMAIN-CONTAINING PROTEIN"/>
    <property type="match status" value="1"/>
</dbReference>
<dbReference type="InterPro" id="IPR050471">
    <property type="entry name" value="AB_hydrolase"/>
</dbReference>
<dbReference type="EC" id="3.5.1.-" evidence="2"/>
<reference evidence="4 5" key="1">
    <citation type="submission" date="2020-04" db="EMBL/GenBank/DDBJ databases">
        <title>Genome sequencing of Rosenbergiella species.</title>
        <authorList>
            <person name="Alvarez-Perez S."/>
            <person name="Lievens B."/>
        </authorList>
    </citation>
    <scope>NUCLEOTIDE SEQUENCE [LARGE SCALE GENOMIC DNA]</scope>
    <source>
        <strain evidence="4 5">CdVSA20.1</strain>
    </source>
</reference>
<dbReference type="Proteomes" id="UP000786875">
    <property type="component" value="Unassembled WGS sequence"/>
</dbReference>
<keyword evidence="1 2" id="KW-0378">Hydrolase</keyword>
<accession>A0ABS5T265</accession>
<evidence type="ECO:0000256" key="1">
    <source>
        <dbReference type="ARBA" id="ARBA00022801"/>
    </source>
</evidence>
<dbReference type="InterPro" id="IPR029058">
    <property type="entry name" value="AB_hydrolase_fold"/>
</dbReference>
<proteinExistence type="inferred from homology"/>
<dbReference type="PRINTS" id="PR00111">
    <property type="entry name" value="ABHYDROLASE"/>
</dbReference>
<feature type="domain" description="AB hydrolase-1" evidence="3">
    <location>
        <begin position="18"/>
        <end position="134"/>
    </location>
</feature>
<protein>
    <recommendedName>
        <fullName evidence="2">Putative carbamate hydrolase RutD</fullName>
        <ecNumber evidence="2">3.5.1.-</ecNumber>
    </recommendedName>
    <alternativeName>
        <fullName evidence="2">Aminohydrolase</fullName>
    </alternativeName>
</protein>
<dbReference type="EMBL" id="JABBFO010000002">
    <property type="protein sequence ID" value="MBT0726426.1"/>
    <property type="molecule type" value="Genomic_DNA"/>
</dbReference>
<dbReference type="InterPro" id="IPR019913">
    <property type="entry name" value="Pyrimidine_utilisation_RutD"/>
</dbReference>
<sequence>MISTLAYRISGRTDTQAPTVLLSSGLGGVGSFWHPQLAILESQYRVIVYDQRGTGGSACQLDEGYSMADMAREVIEILDDLSIEQCHFIGHALGGMIGLTLATLAPHRLSSLAIINGWVTLDSHTRRCFEVRLQLLTLSEHAYLQAQPLFLYPADWLSRHADDIADEENSQREHFQGRHNLQCRLSALMKTDLTDTLSSIKHPCLVLCARDDLLVPWFCSQTLAAGLPHSQYQEVSYGGHAMCRSDPQPFNTIITTWLDSVTTSQKQAMTV</sequence>
<dbReference type="RefSeq" id="WP_214212251.1">
    <property type="nucleotide sequence ID" value="NZ_JABBFO010000002.1"/>
</dbReference>
<dbReference type="PANTHER" id="PTHR43433">
    <property type="entry name" value="HYDROLASE, ALPHA/BETA FOLD FAMILY PROTEIN"/>
    <property type="match status" value="1"/>
</dbReference>
<keyword evidence="5" id="KW-1185">Reference proteome</keyword>
<dbReference type="Pfam" id="PF00561">
    <property type="entry name" value="Abhydrolase_1"/>
    <property type="match status" value="1"/>
</dbReference>
<comment type="similarity">
    <text evidence="2">Belongs to the AB hydrolase superfamily. Hydrolase RutD family.</text>
</comment>
<evidence type="ECO:0000259" key="3">
    <source>
        <dbReference type="Pfam" id="PF00561"/>
    </source>
</evidence>
<evidence type="ECO:0000313" key="4">
    <source>
        <dbReference type="EMBL" id="MBT0726426.1"/>
    </source>
</evidence>
<name>A0ABS5T265_9GAMM</name>
<evidence type="ECO:0000256" key="2">
    <source>
        <dbReference type="HAMAP-Rule" id="MF_00832"/>
    </source>
</evidence>
<dbReference type="InterPro" id="IPR000073">
    <property type="entry name" value="AB_hydrolase_1"/>
</dbReference>
<dbReference type="Gene3D" id="3.40.50.1820">
    <property type="entry name" value="alpha/beta hydrolase"/>
    <property type="match status" value="1"/>
</dbReference>
<dbReference type="HAMAP" id="MF_00832">
    <property type="entry name" value="RutD"/>
    <property type="match status" value="1"/>
</dbReference>
<comment type="function">
    <text evidence="2">Involved in pyrimidine catabolism. May facilitate the hydrolysis of carbamate, a reaction that can also occur spontaneously.</text>
</comment>
<dbReference type="NCBIfam" id="TIGR03611">
    <property type="entry name" value="RutD"/>
    <property type="match status" value="1"/>
</dbReference>
<gene>
    <name evidence="2 4" type="primary">rutD</name>
    <name evidence="4" type="ORF">HGT73_03355</name>
</gene>
<evidence type="ECO:0000313" key="5">
    <source>
        <dbReference type="Proteomes" id="UP000786875"/>
    </source>
</evidence>
<comment type="caution">
    <text evidence="4">The sequence shown here is derived from an EMBL/GenBank/DDBJ whole genome shotgun (WGS) entry which is preliminary data.</text>
</comment>